<keyword evidence="3 8" id="KW-0812">Transmembrane</keyword>
<evidence type="ECO:0000313" key="12">
    <source>
        <dbReference type="Proteomes" id="UP000254797"/>
    </source>
</evidence>
<dbReference type="FunFam" id="3.40.50.300:FF:000287">
    <property type="entry name" value="Multidrug ABC transporter ATP-binding protein"/>
    <property type="match status" value="1"/>
</dbReference>
<dbReference type="GO" id="GO:0015421">
    <property type="term" value="F:ABC-type oligopeptide transporter activity"/>
    <property type="evidence" value="ECO:0007669"/>
    <property type="project" value="TreeGrafter"/>
</dbReference>
<comment type="subcellular location">
    <subcellularLocation>
        <location evidence="1">Cell membrane</location>
        <topology evidence="1">Multi-pass membrane protein</topology>
    </subcellularLocation>
</comment>
<keyword evidence="2" id="KW-0813">Transport</keyword>
<dbReference type="AlphaFoldDB" id="A0A380JTD5"/>
<feature type="transmembrane region" description="Helical" evidence="8">
    <location>
        <begin position="21"/>
        <end position="42"/>
    </location>
</feature>
<feature type="transmembrane region" description="Helical" evidence="8">
    <location>
        <begin position="257"/>
        <end position="277"/>
    </location>
</feature>
<feature type="domain" description="ABC transporter" evidence="9">
    <location>
        <begin position="340"/>
        <end position="574"/>
    </location>
</feature>
<feature type="transmembrane region" description="Helical" evidence="8">
    <location>
        <begin position="163"/>
        <end position="182"/>
    </location>
</feature>
<dbReference type="EC" id="3.6.3.-" evidence="11"/>
<dbReference type="PROSITE" id="PS50893">
    <property type="entry name" value="ABC_TRANSPORTER_2"/>
    <property type="match status" value="1"/>
</dbReference>
<feature type="transmembrane region" description="Helical" evidence="8">
    <location>
        <begin position="62"/>
        <end position="86"/>
    </location>
</feature>
<reference evidence="11 12" key="1">
    <citation type="submission" date="2018-06" db="EMBL/GenBank/DDBJ databases">
        <authorList>
            <consortium name="Pathogen Informatics"/>
            <person name="Doyle S."/>
        </authorList>
    </citation>
    <scope>NUCLEOTIDE SEQUENCE [LARGE SCALE GENOMIC DNA]</scope>
    <source>
        <strain evidence="11 12">NCTC4670</strain>
    </source>
</reference>
<sequence>MTKINHHLLERLFKDLLKKRLYVFILVAASLVQVGLSVYLPVLIGKAVDVILLANHWQTLKWLLVQMAIVVSINAFIQRIIPLFYYRLLYRYSQQLKNDLLGKIHQLPFAYLDQQTIGDLVSRVTTDTEQLSNGLQMVFSQFVTGLLTILFTIFAMAQIDWMMLAVVLILTPISLFLARYIAQKSFHYAREQTQSRGNLAQFTEEMIRQESLVQVFNAQNQAIENYKYFNEIYSEASQKAIFYASTVNPATRFINSVIYALLAGLGAMRIMAGLFSVGQLATFLNFVVQYTKPFNDISSVMAEIQSSLACAQRLYHLLDLEVAKPDDTLPFKASEVKGQIDFENVSFSYQKEKPLLQEISFSVAAGSKVAIVGPTGSGKTTLINLLMRFYEVDDGSIMLDQVPIKDYDKEEFRSIIGMVLQETWLKDATIHDIIAYGSDKASREEVVAAAKAANAHFFIMQLPETYDTYLSSSAEALSQGQIQLLAIARLFLRKPKILILDEATSSIDIRTETIIQDALQQLMKGRTSFIIAHHLSTIQSADLILVMNQGRLVEWGTHAILIAKNGCYARLQQIG</sequence>
<evidence type="ECO:0000256" key="3">
    <source>
        <dbReference type="ARBA" id="ARBA00022692"/>
    </source>
</evidence>
<keyword evidence="4" id="KW-0547">Nucleotide-binding</keyword>
<dbReference type="EMBL" id="UHFG01000004">
    <property type="protein sequence ID" value="SUN48732.1"/>
    <property type="molecule type" value="Genomic_DNA"/>
</dbReference>
<evidence type="ECO:0000256" key="8">
    <source>
        <dbReference type="SAM" id="Phobius"/>
    </source>
</evidence>
<organism evidence="11 12">
    <name type="scientific">Streptococcus dysgalactiae subsp. dysgalactiae</name>
    <dbReference type="NCBI Taxonomy" id="99822"/>
    <lineage>
        <taxon>Bacteria</taxon>
        <taxon>Bacillati</taxon>
        <taxon>Bacillota</taxon>
        <taxon>Bacilli</taxon>
        <taxon>Lactobacillales</taxon>
        <taxon>Streptococcaceae</taxon>
        <taxon>Streptococcus</taxon>
    </lineage>
</organism>
<dbReference type="SUPFAM" id="SSF90123">
    <property type="entry name" value="ABC transporter transmembrane region"/>
    <property type="match status" value="1"/>
</dbReference>
<gene>
    <name evidence="11" type="primary">msbA_2</name>
    <name evidence="11" type="ORF">NCTC4670_00664</name>
</gene>
<keyword evidence="5 11" id="KW-0067">ATP-binding</keyword>
<evidence type="ECO:0000256" key="6">
    <source>
        <dbReference type="ARBA" id="ARBA00022989"/>
    </source>
</evidence>
<dbReference type="Pfam" id="PF00664">
    <property type="entry name" value="ABC_membrane"/>
    <property type="match status" value="1"/>
</dbReference>
<dbReference type="PROSITE" id="PS00211">
    <property type="entry name" value="ABC_TRANSPORTER_1"/>
    <property type="match status" value="1"/>
</dbReference>
<evidence type="ECO:0000256" key="2">
    <source>
        <dbReference type="ARBA" id="ARBA00022448"/>
    </source>
</evidence>
<dbReference type="SMART" id="SM00382">
    <property type="entry name" value="AAA"/>
    <property type="match status" value="1"/>
</dbReference>
<evidence type="ECO:0000256" key="1">
    <source>
        <dbReference type="ARBA" id="ARBA00004651"/>
    </source>
</evidence>
<evidence type="ECO:0000259" key="9">
    <source>
        <dbReference type="PROSITE" id="PS50893"/>
    </source>
</evidence>
<dbReference type="InterPro" id="IPR011527">
    <property type="entry name" value="ABC1_TM_dom"/>
</dbReference>
<dbReference type="CDD" id="cd03254">
    <property type="entry name" value="ABCC_Glucan_exporter_like"/>
    <property type="match status" value="1"/>
</dbReference>
<keyword evidence="7 8" id="KW-0472">Membrane</keyword>
<keyword evidence="11" id="KW-0378">Hydrolase</keyword>
<dbReference type="PROSITE" id="PS50929">
    <property type="entry name" value="ABC_TM1F"/>
    <property type="match status" value="1"/>
</dbReference>
<dbReference type="InterPro" id="IPR036640">
    <property type="entry name" value="ABC1_TM_sf"/>
</dbReference>
<dbReference type="Pfam" id="PF00005">
    <property type="entry name" value="ABC_tran"/>
    <property type="match status" value="1"/>
</dbReference>
<dbReference type="Gene3D" id="1.20.1560.10">
    <property type="entry name" value="ABC transporter type 1, transmembrane domain"/>
    <property type="match status" value="1"/>
</dbReference>
<dbReference type="InterPro" id="IPR017871">
    <property type="entry name" value="ABC_transporter-like_CS"/>
</dbReference>
<evidence type="ECO:0000256" key="5">
    <source>
        <dbReference type="ARBA" id="ARBA00022840"/>
    </source>
</evidence>
<protein>
    <submittedName>
        <fullName evidence="11">ABC transporter ATP-binding protein</fullName>
        <ecNumber evidence="11">3.6.3.-</ecNumber>
    </submittedName>
</protein>
<evidence type="ECO:0000313" key="11">
    <source>
        <dbReference type="EMBL" id="SUN48732.1"/>
    </source>
</evidence>
<dbReference type="InterPro" id="IPR039421">
    <property type="entry name" value="Type_1_exporter"/>
</dbReference>
<dbReference type="GO" id="GO:0016887">
    <property type="term" value="F:ATP hydrolysis activity"/>
    <property type="evidence" value="ECO:0007669"/>
    <property type="project" value="InterPro"/>
</dbReference>
<dbReference type="SUPFAM" id="SSF52540">
    <property type="entry name" value="P-loop containing nucleoside triphosphate hydrolases"/>
    <property type="match status" value="1"/>
</dbReference>
<dbReference type="RefSeq" id="WP_115245887.1">
    <property type="nucleotide sequence ID" value="NZ_UHFG01000004.1"/>
</dbReference>
<dbReference type="PANTHER" id="PTHR43394">
    <property type="entry name" value="ATP-DEPENDENT PERMEASE MDL1, MITOCHONDRIAL"/>
    <property type="match status" value="1"/>
</dbReference>
<dbReference type="CDD" id="cd18547">
    <property type="entry name" value="ABC_6TM_Tm288_like"/>
    <property type="match status" value="1"/>
</dbReference>
<evidence type="ECO:0000256" key="7">
    <source>
        <dbReference type="ARBA" id="ARBA00023136"/>
    </source>
</evidence>
<proteinExistence type="predicted"/>
<dbReference type="InterPro" id="IPR003593">
    <property type="entry name" value="AAA+_ATPase"/>
</dbReference>
<dbReference type="Proteomes" id="UP000254797">
    <property type="component" value="Unassembled WGS sequence"/>
</dbReference>
<dbReference type="Gene3D" id="3.40.50.300">
    <property type="entry name" value="P-loop containing nucleotide triphosphate hydrolases"/>
    <property type="match status" value="1"/>
</dbReference>
<dbReference type="InterPro" id="IPR003439">
    <property type="entry name" value="ABC_transporter-like_ATP-bd"/>
</dbReference>
<dbReference type="GO" id="GO:0005524">
    <property type="term" value="F:ATP binding"/>
    <property type="evidence" value="ECO:0007669"/>
    <property type="project" value="UniProtKB-KW"/>
</dbReference>
<dbReference type="PANTHER" id="PTHR43394:SF1">
    <property type="entry name" value="ATP-BINDING CASSETTE SUB-FAMILY B MEMBER 10, MITOCHONDRIAL"/>
    <property type="match status" value="1"/>
</dbReference>
<dbReference type="InterPro" id="IPR027417">
    <property type="entry name" value="P-loop_NTPase"/>
</dbReference>
<dbReference type="GO" id="GO:0005886">
    <property type="term" value="C:plasma membrane"/>
    <property type="evidence" value="ECO:0007669"/>
    <property type="project" value="UniProtKB-SubCell"/>
</dbReference>
<accession>A0A380JTD5</accession>
<name>A0A380JTD5_STRDY</name>
<feature type="domain" description="ABC transmembrane type-1" evidence="10">
    <location>
        <begin position="24"/>
        <end position="306"/>
    </location>
</feature>
<keyword evidence="6 8" id="KW-1133">Transmembrane helix</keyword>
<evidence type="ECO:0000259" key="10">
    <source>
        <dbReference type="PROSITE" id="PS50929"/>
    </source>
</evidence>
<evidence type="ECO:0000256" key="4">
    <source>
        <dbReference type="ARBA" id="ARBA00022741"/>
    </source>
</evidence>
<feature type="transmembrane region" description="Helical" evidence="8">
    <location>
        <begin position="138"/>
        <end position="157"/>
    </location>
</feature>